<dbReference type="InterPro" id="IPR001509">
    <property type="entry name" value="Epimerase_deHydtase"/>
</dbReference>
<dbReference type="Proteomes" id="UP001207918">
    <property type="component" value="Unassembled WGS sequence"/>
</dbReference>
<comment type="caution">
    <text evidence="3">The sequence shown here is derived from an EMBL/GenBank/DDBJ whole genome shotgun (WGS) entry which is preliminary data.</text>
</comment>
<organism evidence="3 4">
    <name type="scientific">Fodinibius salsisoli</name>
    <dbReference type="NCBI Taxonomy" id="2820877"/>
    <lineage>
        <taxon>Bacteria</taxon>
        <taxon>Pseudomonadati</taxon>
        <taxon>Balneolota</taxon>
        <taxon>Balneolia</taxon>
        <taxon>Balneolales</taxon>
        <taxon>Balneolaceae</taxon>
        <taxon>Fodinibius</taxon>
    </lineage>
</organism>
<dbReference type="EMBL" id="JAGGJA010000004">
    <property type="protein sequence ID" value="MCW9706756.1"/>
    <property type="molecule type" value="Genomic_DNA"/>
</dbReference>
<evidence type="ECO:0000259" key="2">
    <source>
        <dbReference type="Pfam" id="PF01370"/>
    </source>
</evidence>
<evidence type="ECO:0000256" key="1">
    <source>
        <dbReference type="ARBA" id="ARBA00007637"/>
    </source>
</evidence>
<dbReference type="RefSeq" id="WP_265765489.1">
    <property type="nucleotide sequence ID" value="NZ_JAGGJA010000004.1"/>
</dbReference>
<feature type="domain" description="NAD-dependent epimerase/dehydratase" evidence="2">
    <location>
        <begin position="4"/>
        <end position="228"/>
    </location>
</feature>
<name>A0ABT3PLE2_9BACT</name>
<evidence type="ECO:0000313" key="3">
    <source>
        <dbReference type="EMBL" id="MCW9706756.1"/>
    </source>
</evidence>
<reference evidence="3 4" key="1">
    <citation type="submission" date="2021-03" db="EMBL/GenBank/DDBJ databases">
        <title>Aliifodinibius sp. nov., a new bacterium isolated from saline soil.</title>
        <authorList>
            <person name="Galisteo C."/>
            <person name="De La Haba R."/>
            <person name="Sanchez-Porro C."/>
            <person name="Ventosa A."/>
        </authorList>
    </citation>
    <scope>NUCLEOTIDE SEQUENCE [LARGE SCALE GENOMIC DNA]</scope>
    <source>
        <strain evidence="3 4">1BSP15-2V2</strain>
    </source>
</reference>
<dbReference type="InterPro" id="IPR036291">
    <property type="entry name" value="NAD(P)-bd_dom_sf"/>
</dbReference>
<dbReference type="PANTHER" id="PTHR43000">
    <property type="entry name" value="DTDP-D-GLUCOSE 4,6-DEHYDRATASE-RELATED"/>
    <property type="match status" value="1"/>
</dbReference>
<proteinExistence type="inferred from homology"/>
<sequence length="305" mass="34089">MEKILLTGATGFIGRHTIPILREQGYDVHGITSKGNTTGLEDTATWHSVDLLDAGQVNKLCREIQADSLMHLAWYDNLKDRMTSEKNVEWVEATLHLARAFAVNGGKRFVMGGSCTEYDWQYGYCNENRTPTVPQSIYGECKASVHKILEKYSQKMGFSYASGRIFFVYGPYEEENRLVAYAIRSLIMKQQANFSHGNQMRDYLHVADVADALVSILSSDISGAINIGSGRAVKLREIVDLVGTKLNGLDLLEYGPVESKFDSPVVMADITKLRDEVGWTPKYDLESGIGDTINWWKTKLEITAA</sequence>
<dbReference type="Pfam" id="PF01370">
    <property type="entry name" value="Epimerase"/>
    <property type="match status" value="1"/>
</dbReference>
<dbReference type="Gene3D" id="3.40.50.720">
    <property type="entry name" value="NAD(P)-binding Rossmann-like Domain"/>
    <property type="match status" value="1"/>
</dbReference>
<dbReference type="SUPFAM" id="SSF51735">
    <property type="entry name" value="NAD(P)-binding Rossmann-fold domains"/>
    <property type="match status" value="1"/>
</dbReference>
<gene>
    <name evidence="3" type="ORF">J6I44_07800</name>
</gene>
<evidence type="ECO:0000313" key="4">
    <source>
        <dbReference type="Proteomes" id="UP001207918"/>
    </source>
</evidence>
<dbReference type="PRINTS" id="PR01713">
    <property type="entry name" value="NUCEPIMERASE"/>
</dbReference>
<keyword evidence="4" id="KW-1185">Reference proteome</keyword>
<comment type="similarity">
    <text evidence="1">Belongs to the NAD(P)-dependent epimerase/dehydratase family.</text>
</comment>
<accession>A0ABT3PLE2</accession>
<protein>
    <submittedName>
        <fullName evidence="3">NAD(P)-dependent oxidoreductase</fullName>
    </submittedName>
</protein>